<reference evidence="3" key="1">
    <citation type="submission" date="2015-09" db="EMBL/GenBank/DDBJ databases">
        <authorList>
            <person name="Rodrigo-Torres Lidia"/>
            <person name="Arahal R.David."/>
        </authorList>
    </citation>
    <scope>NUCLEOTIDE SEQUENCE [LARGE SCALE GENOMIC DNA]</scope>
    <source>
        <strain evidence="3">CECT 7735</strain>
    </source>
</reference>
<dbReference type="Proteomes" id="UP000051870">
    <property type="component" value="Unassembled WGS sequence"/>
</dbReference>
<dbReference type="CDD" id="cd04301">
    <property type="entry name" value="NAT_SF"/>
    <property type="match status" value="1"/>
</dbReference>
<dbReference type="PROSITE" id="PS51186">
    <property type="entry name" value="GNAT"/>
    <property type="match status" value="1"/>
</dbReference>
<protein>
    <submittedName>
        <fullName evidence="2">Putative acetyltransferase</fullName>
    </submittedName>
</protein>
<dbReference type="STRING" id="1715693.PH7735_03838"/>
<keyword evidence="2" id="KW-0808">Transferase</keyword>
<keyword evidence="3" id="KW-1185">Reference proteome</keyword>
<dbReference type="EMBL" id="CYTW01000006">
    <property type="protein sequence ID" value="CUK13648.1"/>
    <property type="molecule type" value="Genomic_DNA"/>
</dbReference>
<evidence type="ECO:0000313" key="3">
    <source>
        <dbReference type="Proteomes" id="UP000051870"/>
    </source>
</evidence>
<dbReference type="InterPro" id="IPR000182">
    <property type="entry name" value="GNAT_dom"/>
</dbReference>
<dbReference type="InterPro" id="IPR016181">
    <property type="entry name" value="Acyl_CoA_acyltransferase"/>
</dbReference>
<dbReference type="AlphaFoldDB" id="A0A0P1IHY8"/>
<dbReference type="Gene3D" id="3.40.630.30">
    <property type="match status" value="1"/>
</dbReference>
<proteinExistence type="predicted"/>
<dbReference type="SUPFAM" id="SSF55729">
    <property type="entry name" value="Acyl-CoA N-acyltransferases (Nat)"/>
    <property type="match status" value="1"/>
</dbReference>
<dbReference type="GeneID" id="83882809"/>
<evidence type="ECO:0000259" key="1">
    <source>
        <dbReference type="PROSITE" id="PS51186"/>
    </source>
</evidence>
<dbReference type="RefSeq" id="WP_058312987.1">
    <property type="nucleotide sequence ID" value="NZ_CYTW01000006.1"/>
</dbReference>
<feature type="domain" description="N-acetyltransferase" evidence="1">
    <location>
        <begin position="1"/>
        <end position="156"/>
    </location>
</feature>
<evidence type="ECO:0000313" key="2">
    <source>
        <dbReference type="EMBL" id="CUK13648.1"/>
    </source>
</evidence>
<dbReference type="Pfam" id="PF13508">
    <property type="entry name" value="Acetyltransf_7"/>
    <property type="match status" value="1"/>
</dbReference>
<sequence length="179" mass="19489">MKFSSGFISRTQEISDLFENTFATSEGPEEGALIADFVRNLMSGSAKEDLYCFTALEGPEIVGGIFLSRLTYAQEDRQVFILSPVAVTPAWQGKGVGQQLISFGLSELRQNGIDFVTTYGDPAFYSRVGFRQISEEFAQAPLALSQPEGWLGQSLTANSMDPISGPCTCVPALNNPDLW</sequence>
<gene>
    <name evidence="2" type="ORF">PH7735_03838</name>
</gene>
<organism evidence="2 3">
    <name type="scientific">Shimia thalassica</name>
    <dbReference type="NCBI Taxonomy" id="1715693"/>
    <lineage>
        <taxon>Bacteria</taxon>
        <taxon>Pseudomonadati</taxon>
        <taxon>Pseudomonadota</taxon>
        <taxon>Alphaproteobacteria</taxon>
        <taxon>Rhodobacterales</taxon>
        <taxon>Roseobacteraceae</taxon>
    </lineage>
</organism>
<accession>A0A0P1IHY8</accession>
<dbReference type="GO" id="GO:0016747">
    <property type="term" value="F:acyltransferase activity, transferring groups other than amino-acyl groups"/>
    <property type="evidence" value="ECO:0007669"/>
    <property type="project" value="InterPro"/>
</dbReference>
<name>A0A0P1IHY8_9RHOB</name>